<name>G8YGG1_PICSO</name>
<dbReference type="GO" id="GO:0008237">
    <property type="term" value="F:metallopeptidase activity"/>
    <property type="evidence" value="ECO:0007669"/>
    <property type="project" value="InterPro"/>
</dbReference>
<dbReference type="GO" id="GO:0071541">
    <property type="term" value="C:eukaryotic translation initiation factor 3 complex, eIF3m"/>
    <property type="evidence" value="ECO:0007669"/>
    <property type="project" value="TreeGrafter"/>
</dbReference>
<dbReference type="Proteomes" id="UP000005222">
    <property type="component" value="Chromosome G"/>
</dbReference>
<dbReference type="Gene3D" id="3.40.140.10">
    <property type="entry name" value="Cytidine Deaminase, domain 2"/>
    <property type="match status" value="1"/>
</dbReference>
<reference evidence="3" key="1">
    <citation type="submission" date="2011-10" db="EMBL/GenBank/DDBJ databases">
        <authorList>
            <person name="Genoscope - CEA"/>
        </authorList>
    </citation>
    <scope>NUCLEOTIDE SEQUENCE</scope>
</reference>
<evidence type="ECO:0000313" key="4">
    <source>
        <dbReference type="Proteomes" id="UP000005222"/>
    </source>
</evidence>
<protein>
    <submittedName>
        <fullName evidence="3">Piso0_003630 protein</fullName>
    </submittedName>
</protein>
<dbReference type="OrthoDB" id="25498at2759"/>
<dbReference type="InParanoid" id="G8YGG1"/>
<dbReference type="Pfam" id="PF01398">
    <property type="entry name" value="JAB"/>
    <property type="match status" value="1"/>
</dbReference>
<reference evidence="4" key="2">
    <citation type="journal article" date="2012" name="G3 (Bethesda)">
        <title>Pichia sorbitophila, an interspecies yeast hybrid reveals early steps of genome resolution following polyploidization.</title>
        <authorList>
            <person name="Leh Louis V."/>
            <person name="Despons L."/>
            <person name="Friedrich A."/>
            <person name="Martin T."/>
            <person name="Durrens P."/>
            <person name="Casaregola S."/>
            <person name="Neuveglise C."/>
            <person name="Fairhead C."/>
            <person name="Marck C."/>
            <person name="Cruz J.A."/>
            <person name="Straub M.L."/>
            <person name="Kugler V."/>
            <person name="Sacerdot C."/>
            <person name="Uzunov Z."/>
            <person name="Thierry A."/>
            <person name="Weiss S."/>
            <person name="Bleykasten C."/>
            <person name="De Montigny J."/>
            <person name="Jacques N."/>
            <person name="Jung P."/>
            <person name="Lemaire M."/>
            <person name="Mallet S."/>
            <person name="Morel G."/>
            <person name="Richard G.F."/>
            <person name="Sarkar A."/>
            <person name="Savel G."/>
            <person name="Schacherer J."/>
            <person name="Seret M.L."/>
            <person name="Talla E."/>
            <person name="Samson G."/>
            <person name="Jubin C."/>
            <person name="Poulain J."/>
            <person name="Vacherie B."/>
            <person name="Barbe V."/>
            <person name="Pelletier E."/>
            <person name="Sherman D.J."/>
            <person name="Westhof E."/>
            <person name="Weissenbach J."/>
            <person name="Baret P.V."/>
            <person name="Wincker P."/>
            <person name="Gaillardin C."/>
            <person name="Dujon B."/>
            <person name="Souciet J.L."/>
        </authorList>
    </citation>
    <scope>NUCLEOTIDE SEQUENCE [LARGE SCALE GENOMIC DNA]</scope>
    <source>
        <strain evidence="4">ATCC MYA-4447 / BCRC 22081 / CBS 7064 / NBRC 10061 / NRRL Y-12695</strain>
    </source>
</reference>
<dbReference type="GO" id="GO:0003743">
    <property type="term" value="F:translation initiation factor activity"/>
    <property type="evidence" value="ECO:0007669"/>
    <property type="project" value="TreeGrafter"/>
</dbReference>
<feature type="domain" description="MPN" evidence="1">
    <location>
        <begin position="29"/>
        <end position="165"/>
    </location>
</feature>
<dbReference type="InterPro" id="IPR000555">
    <property type="entry name" value="JAMM/MPN+_dom"/>
</dbReference>
<dbReference type="GO" id="GO:0031369">
    <property type="term" value="F:translation initiation factor binding"/>
    <property type="evidence" value="ECO:0007669"/>
    <property type="project" value="TreeGrafter"/>
</dbReference>
<dbReference type="InterPro" id="IPR024969">
    <property type="entry name" value="EIF3F/CSN6-like_C"/>
</dbReference>
<dbReference type="EMBL" id="FO082052">
    <property type="protein sequence ID" value="CCE81278.1"/>
    <property type="molecule type" value="Genomic_DNA"/>
</dbReference>
<dbReference type="HOGENOM" id="CLU_027018_0_2_1"/>
<dbReference type="STRING" id="559304.G8YGG1"/>
<dbReference type="PANTHER" id="PTHR10540">
    <property type="entry name" value="EUKARYOTIC TRANSLATION INITIATION FACTOR 3 SUBUNIT F-RELATED"/>
    <property type="match status" value="1"/>
</dbReference>
<dbReference type="PROSITE" id="PS50249">
    <property type="entry name" value="MPN"/>
    <property type="match status" value="1"/>
</dbReference>
<dbReference type="Proteomes" id="UP000005222">
    <property type="component" value="Chromosome H"/>
</dbReference>
<dbReference type="InterPro" id="IPR037518">
    <property type="entry name" value="MPN"/>
</dbReference>
<sequence length="324" mass="35599">MVSETSFMHIVRPNVASPANSSIASPCKVKIHASASFQILEIVSKQILTPDKRVIGTLLGYRSDDGTEYEVRDVFMVPSSETGDSIAIDDHAHKTLFQLYKKAHPKEHVLGWFDGSKTINADTALIHDFFSKGSDRAFPYPAIYLNAKYLTENNEVTTPEISTYVGAAVGKSGATSGKVGWNVSSSSYIFSPVPNEVMSGTASEKLALNALTDSQYSESPVTVSATATDLSFLSSQIKSVTKTIDNLLYYINNASSSDSDIDLLRLLSNNLLDRPQYLTDLKELESHFRVHNQDVVMIEYLTKAVKEQIELIARLTASSEADRK</sequence>
<dbReference type="PANTHER" id="PTHR10540:SF6">
    <property type="entry name" value="EUKARYOTIC TRANSLATION INITIATION FACTOR 3 SUBUNIT F"/>
    <property type="match status" value="1"/>
</dbReference>
<dbReference type="eggNOG" id="KOG2975">
    <property type="taxonomic scope" value="Eukaryota"/>
</dbReference>
<evidence type="ECO:0000313" key="3">
    <source>
        <dbReference type="EMBL" id="CCE81278.1"/>
    </source>
</evidence>
<dbReference type="Pfam" id="PF13012">
    <property type="entry name" value="MitMem_reg"/>
    <property type="match status" value="1"/>
</dbReference>
<dbReference type="EMBL" id="FO082053">
    <property type="protein sequence ID" value="CCE80513.1"/>
    <property type="molecule type" value="Genomic_DNA"/>
</dbReference>
<organism evidence="3 4">
    <name type="scientific">Pichia sorbitophila (strain ATCC MYA-4447 / BCRC 22081 / CBS 7064 / NBRC 10061 / NRRL Y-12695)</name>
    <name type="common">Hybrid yeast</name>
    <dbReference type="NCBI Taxonomy" id="559304"/>
    <lineage>
        <taxon>Eukaryota</taxon>
        <taxon>Fungi</taxon>
        <taxon>Dikarya</taxon>
        <taxon>Ascomycota</taxon>
        <taxon>Saccharomycotina</taxon>
        <taxon>Pichiomycetes</taxon>
        <taxon>Debaryomycetaceae</taxon>
        <taxon>Millerozyma</taxon>
    </lineage>
</organism>
<proteinExistence type="predicted"/>
<accession>G8YGG1</accession>
<evidence type="ECO:0000259" key="1">
    <source>
        <dbReference type="PROSITE" id="PS50249"/>
    </source>
</evidence>
<gene>
    <name evidence="3" type="primary">Piso0_003630</name>
    <name evidence="2" type="ORF">GNLVRS01_PISO0G16550g</name>
    <name evidence="3" type="ORF">GNLVRS01_PISO0H16551g</name>
</gene>
<evidence type="ECO:0000313" key="2">
    <source>
        <dbReference type="EMBL" id="CCE80513.1"/>
    </source>
</evidence>
<keyword evidence="4" id="KW-1185">Reference proteome</keyword>
<dbReference type="AlphaFoldDB" id="G8YGG1"/>